<accession>A0A9D5AMZ9</accession>
<dbReference type="Gramene" id="Psat05G0750100-T1">
    <property type="protein sequence ID" value="KAI5412899.1"/>
    <property type="gene ID" value="KIW84_057501"/>
</dbReference>
<dbReference type="AlphaFoldDB" id="A0A9D5AMZ9"/>
<reference evidence="1 2" key="1">
    <citation type="journal article" date="2022" name="Nat. Genet.">
        <title>Improved pea reference genome and pan-genome highlight genomic features and evolutionary characteristics.</title>
        <authorList>
            <person name="Yang T."/>
            <person name="Liu R."/>
            <person name="Luo Y."/>
            <person name="Hu S."/>
            <person name="Wang D."/>
            <person name="Wang C."/>
            <person name="Pandey M.K."/>
            <person name="Ge S."/>
            <person name="Xu Q."/>
            <person name="Li N."/>
            <person name="Li G."/>
            <person name="Huang Y."/>
            <person name="Saxena R.K."/>
            <person name="Ji Y."/>
            <person name="Li M."/>
            <person name="Yan X."/>
            <person name="He Y."/>
            <person name="Liu Y."/>
            <person name="Wang X."/>
            <person name="Xiang C."/>
            <person name="Varshney R.K."/>
            <person name="Ding H."/>
            <person name="Gao S."/>
            <person name="Zong X."/>
        </authorList>
    </citation>
    <scope>NUCLEOTIDE SEQUENCE [LARGE SCALE GENOMIC DNA]</scope>
    <source>
        <strain evidence="1 2">cv. Zhongwan 6</strain>
    </source>
</reference>
<evidence type="ECO:0000313" key="1">
    <source>
        <dbReference type="EMBL" id="KAI5412899.1"/>
    </source>
</evidence>
<keyword evidence="2" id="KW-1185">Reference proteome</keyword>
<dbReference type="EMBL" id="JAMSHJ010000005">
    <property type="protein sequence ID" value="KAI5412899.1"/>
    <property type="molecule type" value="Genomic_DNA"/>
</dbReference>
<proteinExistence type="predicted"/>
<comment type="caution">
    <text evidence="1">The sequence shown here is derived from an EMBL/GenBank/DDBJ whole genome shotgun (WGS) entry which is preliminary data.</text>
</comment>
<protein>
    <submittedName>
        <fullName evidence="1">Uncharacterized protein</fullName>
    </submittedName>
</protein>
<gene>
    <name evidence="1" type="ORF">KIW84_057501</name>
</gene>
<dbReference type="Proteomes" id="UP001058974">
    <property type="component" value="Chromosome 5"/>
</dbReference>
<organism evidence="1 2">
    <name type="scientific">Pisum sativum</name>
    <name type="common">Garden pea</name>
    <name type="synonym">Lathyrus oleraceus</name>
    <dbReference type="NCBI Taxonomy" id="3888"/>
    <lineage>
        <taxon>Eukaryota</taxon>
        <taxon>Viridiplantae</taxon>
        <taxon>Streptophyta</taxon>
        <taxon>Embryophyta</taxon>
        <taxon>Tracheophyta</taxon>
        <taxon>Spermatophyta</taxon>
        <taxon>Magnoliopsida</taxon>
        <taxon>eudicotyledons</taxon>
        <taxon>Gunneridae</taxon>
        <taxon>Pentapetalae</taxon>
        <taxon>rosids</taxon>
        <taxon>fabids</taxon>
        <taxon>Fabales</taxon>
        <taxon>Fabaceae</taxon>
        <taxon>Papilionoideae</taxon>
        <taxon>50 kb inversion clade</taxon>
        <taxon>NPAAA clade</taxon>
        <taxon>Hologalegina</taxon>
        <taxon>IRL clade</taxon>
        <taxon>Fabeae</taxon>
        <taxon>Lathyrus</taxon>
    </lineage>
</organism>
<evidence type="ECO:0000313" key="2">
    <source>
        <dbReference type="Proteomes" id="UP001058974"/>
    </source>
</evidence>
<name>A0A9D5AMZ9_PEA</name>
<sequence>MIDDILNVEVSTTKNESNIPMHDALTLHDRKKVSENVNEDVYTCVTKDVSKYVSKDVNDNVNKDVNEEEKSVAKWKFIYHRILELERELSDDAQKWSEIKELIRNDQLLKTVIDTWHCYPKLVKEFIVNLTSGFNNAESREYRKVRDRVCCFSLLPTIINEYLGHGILINVDRLPSLKTIAF</sequence>